<dbReference type="Proteomes" id="UP001177021">
    <property type="component" value="Unassembled WGS sequence"/>
</dbReference>
<proteinExistence type="predicted"/>
<organism evidence="1 2">
    <name type="scientific">Trifolium pratense</name>
    <name type="common">Red clover</name>
    <dbReference type="NCBI Taxonomy" id="57577"/>
    <lineage>
        <taxon>Eukaryota</taxon>
        <taxon>Viridiplantae</taxon>
        <taxon>Streptophyta</taxon>
        <taxon>Embryophyta</taxon>
        <taxon>Tracheophyta</taxon>
        <taxon>Spermatophyta</taxon>
        <taxon>Magnoliopsida</taxon>
        <taxon>eudicotyledons</taxon>
        <taxon>Gunneridae</taxon>
        <taxon>Pentapetalae</taxon>
        <taxon>rosids</taxon>
        <taxon>fabids</taxon>
        <taxon>Fabales</taxon>
        <taxon>Fabaceae</taxon>
        <taxon>Papilionoideae</taxon>
        <taxon>50 kb inversion clade</taxon>
        <taxon>NPAAA clade</taxon>
        <taxon>Hologalegina</taxon>
        <taxon>IRL clade</taxon>
        <taxon>Trifolieae</taxon>
        <taxon>Trifolium</taxon>
    </lineage>
</organism>
<accession>A0ACB0LX65</accession>
<protein>
    <submittedName>
        <fullName evidence="1">Uncharacterized protein</fullName>
    </submittedName>
</protein>
<comment type="caution">
    <text evidence="1">The sequence shown here is derived from an EMBL/GenBank/DDBJ whole genome shotgun (WGS) entry which is preliminary data.</text>
</comment>
<name>A0ACB0LX65_TRIPR</name>
<keyword evidence="2" id="KW-1185">Reference proteome</keyword>
<reference evidence="1" key="1">
    <citation type="submission" date="2023-10" db="EMBL/GenBank/DDBJ databases">
        <authorList>
            <person name="Rodriguez Cubillos JULIANA M."/>
            <person name="De Vega J."/>
        </authorList>
    </citation>
    <scope>NUCLEOTIDE SEQUENCE</scope>
</reference>
<evidence type="ECO:0000313" key="1">
    <source>
        <dbReference type="EMBL" id="CAJ2673903.1"/>
    </source>
</evidence>
<dbReference type="EMBL" id="CASHSV030000716">
    <property type="protein sequence ID" value="CAJ2673903.1"/>
    <property type="molecule type" value="Genomic_DNA"/>
</dbReference>
<sequence>MECLQMISLALWSMIFINASAYDSSKEPLISAMFIFGDSLVDNGNNNKLHSVAKANYMPYGIDFPGDHPSPTGRFSNGKTIVDFLGEMLGIPLLPPFADIIEQNIDISRGVNFASASSGILDETGRNLGERISFRHQVRNFETTLSQMKTLMEDQNLSQYLANSLATVIMGNNDYLNNYLMPEFYGTSFVYNPKNFADILIKNYKKHILDLQSLGLRKYFLAAIGPLGCISYQISKGMIPPGQCDTYINDIVVLFNNLLRSLVEQLNTEYTNCIFVYGDTFKVFNELIADSNRYGFNVSDTACCGIGRNNAQINCLPMANSYSNRDQYVFWDPFHPTQAVDKIMASQAFSGPPSVCYPINVRQMPQKHLSNGQNNISIAFYYA</sequence>
<gene>
    <name evidence="1" type="ORF">MILVUS5_LOCUS37294</name>
</gene>
<evidence type="ECO:0000313" key="2">
    <source>
        <dbReference type="Proteomes" id="UP001177021"/>
    </source>
</evidence>